<name>A0A3B0XBM8_9ZZZZ</name>
<evidence type="ECO:0000313" key="1">
    <source>
        <dbReference type="EMBL" id="VAW60397.1"/>
    </source>
</evidence>
<keyword evidence="1" id="KW-0456">Lyase</keyword>
<dbReference type="AlphaFoldDB" id="A0A3B0XBM8"/>
<dbReference type="EMBL" id="UOFH01000142">
    <property type="protein sequence ID" value="VAW60397.1"/>
    <property type="molecule type" value="Genomic_DNA"/>
</dbReference>
<reference evidence="1" key="1">
    <citation type="submission" date="2018-06" db="EMBL/GenBank/DDBJ databases">
        <authorList>
            <person name="Zhirakovskaya E."/>
        </authorList>
    </citation>
    <scope>NUCLEOTIDE SEQUENCE</scope>
</reference>
<organism evidence="1">
    <name type="scientific">hydrothermal vent metagenome</name>
    <dbReference type="NCBI Taxonomy" id="652676"/>
    <lineage>
        <taxon>unclassified sequences</taxon>
        <taxon>metagenomes</taxon>
        <taxon>ecological metagenomes</taxon>
    </lineage>
</organism>
<sequence>MYIYKTTKYHLLAITLVSCITTEGICMEKTIKGSVNIEQAIGMVKSVEHKKWLSEFMRPQDGASVFVEEHEAHYELIVTSPSAEKDYTGGTVQYLMDKKTGEVDMGWHEHPMYLPGEIVPEEIVPEEIVPEEIVPGQAGE</sequence>
<dbReference type="PROSITE" id="PS51257">
    <property type="entry name" value="PROKAR_LIPOPROTEIN"/>
    <property type="match status" value="1"/>
</dbReference>
<dbReference type="EC" id="4.3.1.3" evidence="1"/>
<protein>
    <submittedName>
        <fullName evidence="1">Histidine ammonia-lyase</fullName>
        <ecNumber evidence="1">4.3.1.3</ecNumber>
    </submittedName>
</protein>
<dbReference type="GO" id="GO:0004397">
    <property type="term" value="F:histidine ammonia-lyase activity"/>
    <property type="evidence" value="ECO:0007669"/>
    <property type="project" value="UniProtKB-EC"/>
</dbReference>
<accession>A0A3B0XBM8</accession>
<proteinExistence type="predicted"/>
<gene>
    <name evidence="1" type="ORF">MNBD_GAMMA08-1435</name>
</gene>